<proteinExistence type="inferred from homology"/>
<keyword evidence="7 8" id="KW-0456">Lyase</keyword>
<dbReference type="PANTHER" id="PTHR42836:SF1">
    <property type="entry name" value="7-CARBOXY-7-DEAZAGUANINE SYNTHASE"/>
    <property type="match status" value="1"/>
</dbReference>
<comment type="caution">
    <text evidence="10">The sequence shown here is derived from an EMBL/GenBank/DDBJ whole genome shotgun (WGS) entry which is preliminary data.</text>
</comment>
<dbReference type="PROSITE" id="PS51918">
    <property type="entry name" value="RADICAL_SAM"/>
    <property type="match status" value="1"/>
</dbReference>
<comment type="cofactor">
    <cofactor evidence="8">
        <name>S-adenosyl-L-methionine</name>
        <dbReference type="ChEBI" id="CHEBI:59789"/>
    </cofactor>
    <text evidence="8">Binds 1 S-adenosyl-L-methionine per subunit.</text>
</comment>
<sequence length="197" mass="22397">MKTYRVNEIFYSLQGEGRWTGRPAVFVRMSGCNLSCPFCDTDFTHYTEMTAQDIVEQCLRTGSECRFIVLTGGEPSLQADDALIEAWHQAGYYVAVETNGTHLLPQGIDWITCSPKKAFVETQVAVVLPHANELKLVFDDKHPVDCCHLKADYLYLQPCDTGNDEQNAIIMKHCIEYIKQHPEWQLSLQTHKIIGIQ</sequence>
<dbReference type="GO" id="GO:0008616">
    <property type="term" value="P:tRNA queuosine(34) biosynthetic process"/>
    <property type="evidence" value="ECO:0007669"/>
    <property type="project" value="UniProtKB-UniRule"/>
</dbReference>
<comment type="cofactor">
    <cofactor evidence="8">
        <name>Mg(2+)</name>
        <dbReference type="ChEBI" id="CHEBI:18420"/>
    </cofactor>
</comment>
<comment type="subunit">
    <text evidence="8">Homodimer.</text>
</comment>
<comment type="pathway">
    <text evidence="8">Purine metabolism; 7-cyano-7-deazaguanine biosynthesis.</text>
</comment>
<dbReference type="EMBL" id="VZAD01000003">
    <property type="protein sequence ID" value="MQP10415.1"/>
    <property type="molecule type" value="Genomic_DNA"/>
</dbReference>
<keyword evidence="1 8" id="KW-0004">4Fe-4S</keyword>
<feature type="binding site" evidence="8">
    <location>
        <begin position="38"/>
        <end position="40"/>
    </location>
    <ligand>
        <name>S-adenosyl-L-methionine</name>
        <dbReference type="ChEBI" id="CHEBI:59789"/>
    </ligand>
</feature>
<evidence type="ECO:0000256" key="2">
    <source>
        <dbReference type="ARBA" id="ARBA00022691"/>
    </source>
</evidence>
<feature type="binding site" evidence="8">
    <location>
        <begin position="157"/>
        <end position="160"/>
    </location>
    <ligand>
        <name>S-adenosyl-L-methionine</name>
        <dbReference type="ChEBI" id="CHEBI:59789"/>
    </ligand>
</feature>
<evidence type="ECO:0000259" key="9">
    <source>
        <dbReference type="PROSITE" id="PS51918"/>
    </source>
</evidence>
<keyword evidence="11" id="KW-1185">Reference proteome</keyword>
<evidence type="ECO:0000256" key="8">
    <source>
        <dbReference type="HAMAP-Rule" id="MF_00917"/>
    </source>
</evidence>
<dbReference type="Pfam" id="PF04055">
    <property type="entry name" value="Radical_SAM"/>
    <property type="match status" value="1"/>
</dbReference>
<keyword evidence="5 8" id="KW-0408">Iron</keyword>
<evidence type="ECO:0000256" key="3">
    <source>
        <dbReference type="ARBA" id="ARBA00022723"/>
    </source>
</evidence>
<feature type="binding site" evidence="8">
    <location>
        <position position="39"/>
    </location>
    <ligand>
        <name>[4Fe-4S] cluster</name>
        <dbReference type="ChEBI" id="CHEBI:49883"/>
        <note>4Fe-4S-S-AdoMet</note>
    </ligand>
</feature>
<dbReference type="PANTHER" id="PTHR42836">
    <property type="entry name" value="7-CARBOXY-7-DEAZAGUANINE SYNTHASE"/>
    <property type="match status" value="1"/>
</dbReference>
<comment type="catalytic activity">
    <reaction evidence="8">
        <text>6-carboxy-5,6,7,8-tetrahydropterin + H(+) = 7-carboxy-7-carbaguanine + NH4(+)</text>
        <dbReference type="Rhea" id="RHEA:27974"/>
        <dbReference type="ChEBI" id="CHEBI:15378"/>
        <dbReference type="ChEBI" id="CHEBI:28938"/>
        <dbReference type="ChEBI" id="CHEBI:61032"/>
        <dbReference type="ChEBI" id="CHEBI:61036"/>
        <dbReference type="EC" id="4.3.99.3"/>
    </reaction>
</comment>
<organism evidence="10 11">
    <name type="scientific">Segatella copri</name>
    <dbReference type="NCBI Taxonomy" id="165179"/>
    <lineage>
        <taxon>Bacteria</taxon>
        <taxon>Pseudomonadati</taxon>
        <taxon>Bacteroidota</taxon>
        <taxon>Bacteroidia</taxon>
        <taxon>Bacteroidales</taxon>
        <taxon>Prevotellaceae</taxon>
        <taxon>Segatella</taxon>
    </lineage>
</organism>
<dbReference type="InterPro" id="IPR058240">
    <property type="entry name" value="rSAM_sf"/>
</dbReference>
<comment type="caution">
    <text evidence="8">Lacks conserved residue(s) required for the propagation of feature annotation.</text>
</comment>
<dbReference type="GO" id="GO:0051539">
    <property type="term" value="F:4 iron, 4 sulfur cluster binding"/>
    <property type="evidence" value="ECO:0007669"/>
    <property type="project" value="UniProtKB-UniRule"/>
</dbReference>
<feature type="binding site" evidence="8">
    <location>
        <position position="41"/>
    </location>
    <ligand>
        <name>Mg(2+)</name>
        <dbReference type="ChEBI" id="CHEBI:18420"/>
    </ligand>
</feature>
<dbReference type="RefSeq" id="WP_158462273.1">
    <property type="nucleotide sequence ID" value="NZ_VZAD01000003.1"/>
</dbReference>
<dbReference type="SUPFAM" id="SSF102114">
    <property type="entry name" value="Radical SAM enzymes"/>
    <property type="match status" value="1"/>
</dbReference>
<evidence type="ECO:0000313" key="11">
    <source>
        <dbReference type="Proteomes" id="UP000384372"/>
    </source>
</evidence>
<keyword evidence="8" id="KW-0671">Queuosine biosynthesis</keyword>
<comment type="cofactor">
    <cofactor evidence="8">
        <name>[4Fe-4S] cluster</name>
        <dbReference type="ChEBI" id="CHEBI:49883"/>
    </cofactor>
    <text evidence="8">Binds 1 [4Fe-4S] cluster. The cluster is coordinated with 3 cysteines and an exchangeable S-adenosyl-L-methionine.</text>
</comment>
<dbReference type="InterPro" id="IPR007197">
    <property type="entry name" value="rSAM"/>
</dbReference>
<evidence type="ECO:0000256" key="7">
    <source>
        <dbReference type="ARBA" id="ARBA00023239"/>
    </source>
</evidence>
<evidence type="ECO:0000256" key="4">
    <source>
        <dbReference type="ARBA" id="ARBA00022842"/>
    </source>
</evidence>
<dbReference type="GO" id="GO:1904047">
    <property type="term" value="F:S-adenosyl-L-methionine binding"/>
    <property type="evidence" value="ECO:0007669"/>
    <property type="project" value="UniProtKB-UniRule"/>
</dbReference>
<feature type="domain" description="Radical SAM core" evidence="9">
    <location>
        <begin position="19"/>
        <end position="197"/>
    </location>
</feature>
<accession>A0A6A7W7I9</accession>
<dbReference type="EC" id="4.3.99.3" evidence="8"/>
<evidence type="ECO:0000256" key="1">
    <source>
        <dbReference type="ARBA" id="ARBA00022485"/>
    </source>
</evidence>
<comment type="similarity">
    <text evidence="8">Belongs to the radical SAM superfamily. 7-carboxy-7-deazaguanine synthase family.</text>
</comment>
<keyword evidence="6 8" id="KW-0411">Iron-sulfur</keyword>
<feature type="binding site" evidence="8">
    <location>
        <position position="32"/>
    </location>
    <ligand>
        <name>[4Fe-4S] cluster</name>
        <dbReference type="ChEBI" id="CHEBI:49883"/>
        <note>4Fe-4S-S-AdoMet</note>
    </ligand>
</feature>
<feature type="binding site" evidence="8">
    <location>
        <position position="36"/>
    </location>
    <ligand>
        <name>[4Fe-4S] cluster</name>
        <dbReference type="ChEBI" id="CHEBI:49883"/>
        <note>4Fe-4S-S-AdoMet</note>
    </ligand>
</feature>
<comment type="function">
    <text evidence="8">Catalyzes the complex heterocyclic radical-mediated conversion of 6-carboxy-5,6,7,8-tetrahydropterin (CPH4) to 7-carboxy-7-deazaguanine (CDG), a step common to the biosynthetic pathways of all 7-deazapurine-containing compounds.</text>
</comment>
<feature type="binding site" evidence="8">
    <location>
        <begin position="114"/>
        <end position="116"/>
    </location>
    <ligand>
        <name>S-adenosyl-L-methionine</name>
        <dbReference type="ChEBI" id="CHEBI:59789"/>
    </ligand>
</feature>
<protein>
    <recommendedName>
        <fullName evidence="8">7-carboxy-7-deazaguanine synthase</fullName>
        <shortName evidence="8">CDG synthase</shortName>
        <ecNumber evidence="8">4.3.99.3</ecNumber>
    </recommendedName>
    <alternativeName>
        <fullName evidence="8">Queuosine biosynthesis protein QueE</fullName>
    </alternativeName>
</protein>
<dbReference type="OrthoDB" id="9792276at2"/>
<keyword evidence="3 8" id="KW-0479">Metal-binding</keyword>
<dbReference type="Gene3D" id="3.20.20.70">
    <property type="entry name" value="Aldolase class I"/>
    <property type="match status" value="1"/>
</dbReference>
<keyword evidence="2 8" id="KW-0949">S-adenosyl-L-methionine</keyword>
<feature type="binding site" evidence="8">
    <location>
        <position position="28"/>
    </location>
    <ligand>
        <name>substrate</name>
    </ligand>
</feature>
<gene>
    <name evidence="8" type="primary">queE</name>
    <name evidence="10" type="ORF">F7D20_00180</name>
</gene>
<feature type="binding site" evidence="8">
    <location>
        <begin position="13"/>
        <end position="15"/>
    </location>
    <ligand>
        <name>substrate</name>
    </ligand>
</feature>
<dbReference type="UniPathway" id="UPA00391"/>
<dbReference type="GO" id="GO:0000287">
    <property type="term" value="F:magnesium ion binding"/>
    <property type="evidence" value="ECO:0007669"/>
    <property type="project" value="UniProtKB-UniRule"/>
</dbReference>
<feature type="binding site" evidence="8">
    <location>
        <position position="71"/>
    </location>
    <ligand>
        <name>substrate</name>
    </ligand>
</feature>
<dbReference type="AlphaFoldDB" id="A0A6A7W7I9"/>
<dbReference type="CDD" id="cd01335">
    <property type="entry name" value="Radical_SAM"/>
    <property type="match status" value="1"/>
</dbReference>
<dbReference type="HAMAP" id="MF_00917">
    <property type="entry name" value="QueE"/>
    <property type="match status" value="1"/>
</dbReference>
<dbReference type="Proteomes" id="UP000384372">
    <property type="component" value="Unassembled WGS sequence"/>
</dbReference>
<dbReference type="PIRSF" id="PIRSF000370">
    <property type="entry name" value="QueE"/>
    <property type="match status" value="1"/>
</dbReference>
<name>A0A6A7W7I9_9BACT</name>
<dbReference type="InterPro" id="IPR013785">
    <property type="entry name" value="Aldolase_TIM"/>
</dbReference>
<evidence type="ECO:0000256" key="6">
    <source>
        <dbReference type="ARBA" id="ARBA00023014"/>
    </source>
</evidence>
<dbReference type="GO" id="GO:0016840">
    <property type="term" value="F:carbon-nitrogen lyase activity"/>
    <property type="evidence" value="ECO:0007669"/>
    <property type="project" value="UniProtKB-UniRule"/>
</dbReference>
<evidence type="ECO:0000256" key="5">
    <source>
        <dbReference type="ARBA" id="ARBA00023004"/>
    </source>
</evidence>
<dbReference type="InterPro" id="IPR024924">
    <property type="entry name" value="7-CO-7-deazaguanine_synth-like"/>
</dbReference>
<reference evidence="10 11" key="1">
    <citation type="submission" date="2019-09" db="EMBL/GenBank/DDBJ databases">
        <title>Distinct polysaccharide growth profiles of human intestinal Prevotella copri isolates.</title>
        <authorList>
            <person name="Fehlner-Peach H."/>
            <person name="Magnabosco C."/>
            <person name="Raghavan V."/>
            <person name="Scher J.U."/>
            <person name="Tett A."/>
            <person name="Cox L.M."/>
            <person name="Gottsegen C."/>
            <person name="Watters A."/>
            <person name="Wiltshire- Gordon J.D."/>
            <person name="Segata N."/>
            <person name="Bonneau R."/>
            <person name="Littman D.R."/>
        </authorList>
    </citation>
    <scope>NUCLEOTIDE SEQUENCE [LARGE SCALE GENOMIC DNA]</scope>
    <source>
        <strain evidence="11">iAQ1173</strain>
    </source>
</reference>
<evidence type="ECO:0000313" key="10">
    <source>
        <dbReference type="EMBL" id="MQP10415.1"/>
    </source>
</evidence>
<feature type="binding site" evidence="8">
    <location>
        <position position="73"/>
    </location>
    <ligand>
        <name>S-adenosyl-L-methionine</name>
        <dbReference type="ChEBI" id="CHEBI:59789"/>
    </ligand>
</feature>
<keyword evidence="4 8" id="KW-0460">Magnesium</keyword>
<dbReference type="SFLD" id="SFLDS00029">
    <property type="entry name" value="Radical_SAM"/>
    <property type="match status" value="1"/>
</dbReference>